<dbReference type="EMBL" id="HG966617">
    <property type="protein sequence ID" value="CDO58555.1"/>
    <property type="molecule type" value="Genomic_DNA"/>
</dbReference>
<reference evidence="6 7" key="1">
    <citation type="journal article" date="2014" name="Front. Genet.">
        <title>Genome and metabolic network of "Candidatus Phaeomarinobacter ectocarpi" Ec32, a new candidate genus of Alphaproteobacteria frequently associated with brown algae.</title>
        <authorList>
            <person name="Dittami S.M."/>
            <person name="Barbeyron T."/>
            <person name="Boyen C."/>
            <person name="Cambefort J."/>
            <person name="Collet G."/>
            <person name="Delage L."/>
            <person name="Gobet A."/>
            <person name="Groisillier A."/>
            <person name="Leblanc C."/>
            <person name="Michel G."/>
            <person name="Scornet D."/>
            <person name="Siegel A."/>
            <person name="Tapia J.E."/>
            <person name="Tonon T."/>
        </authorList>
    </citation>
    <scope>NUCLEOTIDE SEQUENCE [LARGE SCALE GENOMIC DNA]</scope>
    <source>
        <strain evidence="6 7">Ec32</strain>
    </source>
</reference>
<dbReference type="InterPro" id="IPR018357">
    <property type="entry name" value="Hexapep_transf_CS"/>
</dbReference>
<keyword evidence="7" id="KW-1185">Reference proteome</keyword>
<evidence type="ECO:0000256" key="3">
    <source>
        <dbReference type="ARBA" id="ARBA00022737"/>
    </source>
</evidence>
<keyword evidence="2 6" id="KW-0808">Transferase</keyword>
<dbReference type="GO" id="GO:0046677">
    <property type="term" value="P:response to antibiotic"/>
    <property type="evidence" value="ECO:0007669"/>
    <property type="project" value="UniProtKB-KW"/>
</dbReference>
<dbReference type="RefSeq" id="WP_043949475.1">
    <property type="nucleotide sequence ID" value="NZ_HG966617.1"/>
</dbReference>
<protein>
    <submittedName>
        <fullName evidence="6">Chloramphenicol acetyltransferase</fullName>
        <ecNumber evidence="6">2.3.1.28</ecNumber>
    </submittedName>
</protein>
<dbReference type="Pfam" id="PF00132">
    <property type="entry name" value="Hexapep"/>
    <property type="match status" value="1"/>
</dbReference>
<dbReference type="GO" id="GO:0008811">
    <property type="term" value="F:chloramphenicol O-acetyltransferase activity"/>
    <property type="evidence" value="ECO:0007669"/>
    <property type="project" value="UniProtKB-EC"/>
</dbReference>
<keyword evidence="5 6" id="KW-0012">Acyltransferase</keyword>
<keyword evidence="4" id="KW-0046">Antibiotic resistance</keyword>
<dbReference type="PATRIC" id="fig|1458461.3.peg.340"/>
<dbReference type="FunFam" id="2.160.10.10:FF:000037">
    <property type="entry name" value="Streptogramin A acetyltransferase"/>
    <property type="match status" value="1"/>
</dbReference>
<proteinExistence type="inferred from homology"/>
<dbReference type="PROSITE" id="PS00101">
    <property type="entry name" value="HEXAPEP_TRANSFERASES"/>
    <property type="match status" value="1"/>
</dbReference>
<dbReference type="STRING" id="1458461.BN1012_Phect341"/>
<dbReference type="EC" id="2.3.1.28" evidence="6"/>
<dbReference type="Proteomes" id="UP000032160">
    <property type="component" value="Chromosome I"/>
</dbReference>
<dbReference type="InterPro" id="IPR050179">
    <property type="entry name" value="Trans_hexapeptide_repeat"/>
</dbReference>
<dbReference type="KEGG" id="pect:BN1012_Phect341"/>
<dbReference type="AlphaFoldDB" id="X5MKG5"/>
<gene>
    <name evidence="6" type="ORF">BN1012_Phect341</name>
</gene>
<evidence type="ECO:0000256" key="4">
    <source>
        <dbReference type="ARBA" id="ARBA00023251"/>
    </source>
</evidence>
<sequence>MSNAPDPSVLFPIEGETSMVFLKPLISNPQIEIGDYSYYHSFDDPKGFEGNVKYLFDFIGDKLVIGKFCSIAHGTEFLMNGGNHLTDRVSSFPLGIFGHGWSDAMPDAWPNKGNLTVGNDVWIGYGATLMAGITIGHGAVIASKAVVTSDVPPYAIVGGNPARIIRTRHSDEDVKTLIDIAWWDWPIERITQHAKTIATGSAAELSAIAKSML</sequence>
<accession>X5MKG5</accession>
<dbReference type="InterPro" id="IPR011004">
    <property type="entry name" value="Trimer_LpxA-like_sf"/>
</dbReference>
<evidence type="ECO:0000313" key="6">
    <source>
        <dbReference type="EMBL" id="CDO58555.1"/>
    </source>
</evidence>
<dbReference type="OrthoDB" id="9815592at2"/>
<evidence type="ECO:0000256" key="2">
    <source>
        <dbReference type="ARBA" id="ARBA00022679"/>
    </source>
</evidence>
<dbReference type="SUPFAM" id="SSF51161">
    <property type="entry name" value="Trimeric LpxA-like enzymes"/>
    <property type="match status" value="1"/>
</dbReference>
<comment type="similarity">
    <text evidence="1">Belongs to the transferase hexapeptide repeat family.</text>
</comment>
<dbReference type="CDD" id="cd03349">
    <property type="entry name" value="LbH_XAT"/>
    <property type="match status" value="1"/>
</dbReference>
<name>X5MKG5_9HYPH</name>
<evidence type="ECO:0000256" key="1">
    <source>
        <dbReference type="ARBA" id="ARBA00007274"/>
    </source>
</evidence>
<dbReference type="HOGENOM" id="CLU_051638_5_3_5"/>
<dbReference type="Gene3D" id="2.160.10.10">
    <property type="entry name" value="Hexapeptide repeat proteins"/>
    <property type="match status" value="1"/>
</dbReference>
<dbReference type="PANTHER" id="PTHR43300">
    <property type="entry name" value="ACETYLTRANSFERASE"/>
    <property type="match status" value="1"/>
</dbReference>
<dbReference type="InterPro" id="IPR001451">
    <property type="entry name" value="Hexapep"/>
</dbReference>
<organism evidence="6 7">
    <name type="scientific">Candidatus Phaeomarinibacter ectocarpi</name>
    <dbReference type="NCBI Taxonomy" id="1458461"/>
    <lineage>
        <taxon>Bacteria</taxon>
        <taxon>Pseudomonadati</taxon>
        <taxon>Pseudomonadota</taxon>
        <taxon>Alphaproteobacteria</taxon>
        <taxon>Hyphomicrobiales</taxon>
        <taxon>Parvibaculaceae</taxon>
        <taxon>Candidatus Phaeomarinibacter</taxon>
    </lineage>
</organism>
<dbReference type="PANTHER" id="PTHR43300:SF11">
    <property type="entry name" value="ACETYLTRANSFERASE RV3034C-RELATED"/>
    <property type="match status" value="1"/>
</dbReference>
<evidence type="ECO:0000313" key="7">
    <source>
        <dbReference type="Proteomes" id="UP000032160"/>
    </source>
</evidence>
<keyword evidence="3" id="KW-0677">Repeat</keyword>
<evidence type="ECO:0000256" key="5">
    <source>
        <dbReference type="ARBA" id="ARBA00023315"/>
    </source>
</evidence>